<evidence type="ECO:0000313" key="13">
    <source>
        <dbReference type="EMBL" id="GFP77637.1"/>
    </source>
</evidence>
<dbReference type="GO" id="GO:0015095">
    <property type="term" value="F:magnesium ion transmembrane transporter activity"/>
    <property type="evidence" value="ECO:0007669"/>
    <property type="project" value="TreeGrafter"/>
</dbReference>
<sequence length="290" mass="33980">MAHIFYKDGHAVDNTIIDNLKDIDENILLYISQDKSEAFFRSPHKNNINTISRDIIHKDKNTIFLSIPYLNTHSKYILEAVLYKNTLILNVKDKSCIEFLKEKLITDININSKSLLLHLFEYLSFVYSDKLMRLNEAIEELFENAISEKTIEMEQILKKKKIVSLIKRYTTYYKSMVNYLEDELSEELLFNKVFFSFDHTLQIVEDVESSIYSCIDIYNSISANKMNKTMELLTFITVFTLPLTIITGVFGMNFENMPLLSNKFGLLLAFLLAVVIAIIEFLYFRKKKYL</sequence>
<dbReference type="GO" id="GO:0000287">
    <property type="term" value="F:magnesium ion binding"/>
    <property type="evidence" value="ECO:0007669"/>
    <property type="project" value="TreeGrafter"/>
</dbReference>
<evidence type="ECO:0000256" key="1">
    <source>
        <dbReference type="ARBA" id="ARBA00004651"/>
    </source>
</evidence>
<keyword evidence="4" id="KW-1003">Cell membrane</keyword>
<dbReference type="InterPro" id="IPR045863">
    <property type="entry name" value="CorA_TM1_TM2"/>
</dbReference>
<evidence type="ECO:0000256" key="7">
    <source>
        <dbReference type="ARBA" id="ARBA00022989"/>
    </source>
</evidence>
<evidence type="ECO:0008006" key="15">
    <source>
        <dbReference type="Google" id="ProtNLM"/>
    </source>
</evidence>
<evidence type="ECO:0000256" key="6">
    <source>
        <dbReference type="ARBA" id="ARBA00022842"/>
    </source>
</evidence>
<accession>A0A6V8SKF1</accession>
<dbReference type="Proteomes" id="UP000580568">
    <property type="component" value="Unassembled WGS sequence"/>
</dbReference>
<evidence type="ECO:0000256" key="3">
    <source>
        <dbReference type="ARBA" id="ARBA00022448"/>
    </source>
</evidence>
<dbReference type="InterPro" id="IPR002523">
    <property type="entry name" value="MgTranspt_CorA/ZnTranspt_ZntB"/>
</dbReference>
<evidence type="ECO:0000256" key="11">
    <source>
        <dbReference type="ARBA" id="ARBA00045497"/>
    </source>
</evidence>
<name>A0A6V8SKF1_9CLOT</name>
<evidence type="ECO:0000256" key="5">
    <source>
        <dbReference type="ARBA" id="ARBA00022692"/>
    </source>
</evidence>
<evidence type="ECO:0000256" key="8">
    <source>
        <dbReference type="ARBA" id="ARBA00023065"/>
    </source>
</evidence>
<dbReference type="InterPro" id="IPR045861">
    <property type="entry name" value="CorA_cytoplasmic_dom"/>
</dbReference>
<keyword evidence="9 12" id="KW-0472">Membrane</keyword>
<evidence type="ECO:0000256" key="10">
    <source>
        <dbReference type="ARBA" id="ARBA00034269"/>
    </source>
</evidence>
<dbReference type="Gene3D" id="1.20.58.340">
    <property type="entry name" value="Magnesium transport protein CorA, transmembrane region"/>
    <property type="match status" value="1"/>
</dbReference>
<keyword evidence="5 12" id="KW-0812">Transmembrane</keyword>
<keyword evidence="8" id="KW-0406">Ion transport</keyword>
<evidence type="ECO:0000256" key="2">
    <source>
        <dbReference type="ARBA" id="ARBA00009765"/>
    </source>
</evidence>
<evidence type="ECO:0000256" key="12">
    <source>
        <dbReference type="SAM" id="Phobius"/>
    </source>
</evidence>
<comment type="catalytic activity">
    <reaction evidence="10">
        <text>Mg(2+)(in) = Mg(2+)(out)</text>
        <dbReference type="Rhea" id="RHEA:29827"/>
        <dbReference type="ChEBI" id="CHEBI:18420"/>
    </reaction>
</comment>
<gene>
    <name evidence="13" type="ORF">bsdtw1_03795</name>
</gene>
<dbReference type="SUPFAM" id="SSF144083">
    <property type="entry name" value="Magnesium transport protein CorA, transmembrane region"/>
    <property type="match status" value="1"/>
</dbReference>
<dbReference type="GO" id="GO:0050897">
    <property type="term" value="F:cobalt ion binding"/>
    <property type="evidence" value="ECO:0007669"/>
    <property type="project" value="TreeGrafter"/>
</dbReference>
<dbReference type="FunFam" id="1.20.58.340:FF:000004">
    <property type="entry name" value="Magnesium transport protein CorA"/>
    <property type="match status" value="1"/>
</dbReference>
<organism evidence="13 14">
    <name type="scientific">Clostridium fungisolvens</name>
    <dbReference type="NCBI Taxonomy" id="1604897"/>
    <lineage>
        <taxon>Bacteria</taxon>
        <taxon>Bacillati</taxon>
        <taxon>Bacillota</taxon>
        <taxon>Clostridia</taxon>
        <taxon>Eubacteriales</taxon>
        <taxon>Clostridiaceae</taxon>
        <taxon>Clostridium</taxon>
    </lineage>
</organism>
<feature type="transmembrane region" description="Helical" evidence="12">
    <location>
        <begin position="264"/>
        <end position="284"/>
    </location>
</feature>
<dbReference type="GO" id="GO:0015087">
    <property type="term" value="F:cobalt ion transmembrane transporter activity"/>
    <property type="evidence" value="ECO:0007669"/>
    <property type="project" value="TreeGrafter"/>
</dbReference>
<dbReference type="EMBL" id="BLZR01000001">
    <property type="protein sequence ID" value="GFP77637.1"/>
    <property type="molecule type" value="Genomic_DNA"/>
</dbReference>
<keyword evidence="6" id="KW-0460">Magnesium</keyword>
<keyword evidence="3" id="KW-0813">Transport</keyword>
<dbReference type="AlphaFoldDB" id="A0A6V8SKF1"/>
<evidence type="ECO:0000313" key="14">
    <source>
        <dbReference type="Proteomes" id="UP000580568"/>
    </source>
</evidence>
<comment type="subcellular location">
    <subcellularLocation>
        <location evidence="1">Cell membrane</location>
        <topology evidence="1">Multi-pass membrane protein</topology>
    </subcellularLocation>
</comment>
<dbReference type="Pfam" id="PF01544">
    <property type="entry name" value="CorA"/>
    <property type="match status" value="1"/>
</dbReference>
<keyword evidence="7 12" id="KW-1133">Transmembrane helix</keyword>
<dbReference type="RefSeq" id="WP_183279001.1">
    <property type="nucleotide sequence ID" value="NZ_BLZR01000001.1"/>
</dbReference>
<evidence type="ECO:0000256" key="4">
    <source>
        <dbReference type="ARBA" id="ARBA00022475"/>
    </source>
</evidence>
<reference evidence="13 14" key="1">
    <citation type="submission" date="2020-07" db="EMBL/GenBank/DDBJ databases">
        <title>A new beta-1,3-glucan-decomposing anaerobic bacterium isolated from anoxic soil subjected to biological soil disinfestation.</title>
        <authorList>
            <person name="Ueki A."/>
            <person name="Tonouchi A."/>
        </authorList>
    </citation>
    <scope>NUCLEOTIDE SEQUENCE [LARGE SCALE GENOMIC DNA]</scope>
    <source>
        <strain evidence="13 14">TW1</strain>
    </source>
</reference>
<dbReference type="PANTHER" id="PTHR46494:SF1">
    <property type="entry name" value="CORA FAMILY METAL ION TRANSPORTER (EUROFUNG)"/>
    <property type="match status" value="1"/>
</dbReference>
<comment type="function">
    <text evidence="11">Mediates influx of magnesium ions. Alternates between open and closed states. Activated by low cytoplasmic Mg(2+) levels. Inactive when cytoplasmic Mg(2+) levels are high.</text>
</comment>
<protein>
    <recommendedName>
        <fullName evidence="15">Magnesium transporter</fullName>
    </recommendedName>
</protein>
<keyword evidence="14" id="KW-1185">Reference proteome</keyword>
<dbReference type="PANTHER" id="PTHR46494">
    <property type="entry name" value="CORA FAMILY METAL ION TRANSPORTER (EUROFUNG)"/>
    <property type="match status" value="1"/>
</dbReference>
<feature type="transmembrane region" description="Helical" evidence="12">
    <location>
        <begin position="232"/>
        <end position="252"/>
    </location>
</feature>
<comment type="caution">
    <text evidence="13">The sequence shown here is derived from an EMBL/GenBank/DDBJ whole genome shotgun (WGS) entry which is preliminary data.</text>
</comment>
<evidence type="ECO:0000256" key="9">
    <source>
        <dbReference type="ARBA" id="ARBA00023136"/>
    </source>
</evidence>
<proteinExistence type="inferred from homology"/>
<dbReference type="SUPFAM" id="SSF143865">
    <property type="entry name" value="CorA soluble domain-like"/>
    <property type="match status" value="1"/>
</dbReference>
<comment type="similarity">
    <text evidence="2">Belongs to the CorA metal ion transporter (MIT) (TC 1.A.35) family.</text>
</comment>
<dbReference type="GO" id="GO:0005886">
    <property type="term" value="C:plasma membrane"/>
    <property type="evidence" value="ECO:0007669"/>
    <property type="project" value="UniProtKB-SubCell"/>
</dbReference>